<proteinExistence type="predicted"/>
<sequence>MLNDPSESHNPLRRRLLGGLAALPLAGATGPALAQAGRQYRIELVIFEHRTDESRRLQMELAAPREAMLGESELGGRIYRDSRKGFELQRVVRRVEDSGAGRILASLAWDQTGRDHASAPWLRVQQGRRIGTRDLLRDEADRMPRPLMEEQDERFELEGRLRIWVGRFLHLETDLIYHVEEPQGDQPPRAITVRGSQRMNSGDELFYLDHPVIGMIARVTRIDRS</sequence>
<dbReference type="EMBL" id="CP011367">
    <property type="protein sequence ID" value="AKJ95018.1"/>
    <property type="molecule type" value="Genomic_DNA"/>
</dbReference>
<evidence type="ECO:0000313" key="1">
    <source>
        <dbReference type="EMBL" id="AKJ95018.1"/>
    </source>
</evidence>
<dbReference type="Proteomes" id="UP000064201">
    <property type="component" value="Chromosome"/>
</dbReference>
<dbReference type="Pfam" id="PF10972">
    <property type="entry name" value="CsiV"/>
    <property type="match status" value="1"/>
</dbReference>
<dbReference type="InterPro" id="IPR006311">
    <property type="entry name" value="TAT_signal"/>
</dbReference>
<gene>
    <name evidence="1" type="ORF">TVD_06430</name>
</gene>
<evidence type="ECO:0000313" key="2">
    <source>
        <dbReference type="Proteomes" id="UP000064201"/>
    </source>
</evidence>
<dbReference type="OrthoDB" id="5566524at2"/>
<dbReference type="STRING" id="106634.TVD_06430"/>
<dbReference type="InterPro" id="IPR021241">
    <property type="entry name" value="CsiV"/>
</dbReference>
<dbReference type="AlphaFoldDB" id="A0A0G3G1A7"/>
<keyword evidence="2" id="KW-1185">Reference proteome</keyword>
<reference evidence="1 2" key="1">
    <citation type="submission" date="2015-04" db="EMBL/GenBank/DDBJ databases">
        <title>Complete Sequence for the Genome of the Thioalkalivibrio versutus D301.</title>
        <authorList>
            <person name="Mu T."/>
            <person name="Zhou J."/>
            <person name="Xu X."/>
        </authorList>
    </citation>
    <scope>NUCLEOTIDE SEQUENCE [LARGE SCALE GENOMIC DNA]</scope>
    <source>
        <strain evidence="1 2">D301</strain>
    </source>
</reference>
<name>A0A0G3G1A7_9GAMM</name>
<protein>
    <submittedName>
        <fullName evidence="1">Uncharacterized protein</fullName>
    </submittedName>
</protein>
<organism evidence="1 2">
    <name type="scientific">Thioalkalivibrio versutus</name>
    <dbReference type="NCBI Taxonomy" id="106634"/>
    <lineage>
        <taxon>Bacteria</taxon>
        <taxon>Pseudomonadati</taxon>
        <taxon>Pseudomonadota</taxon>
        <taxon>Gammaproteobacteria</taxon>
        <taxon>Chromatiales</taxon>
        <taxon>Ectothiorhodospiraceae</taxon>
        <taxon>Thioalkalivibrio</taxon>
    </lineage>
</organism>
<dbReference type="PROSITE" id="PS51318">
    <property type="entry name" value="TAT"/>
    <property type="match status" value="1"/>
</dbReference>
<dbReference type="RefSeq" id="WP_047251131.1">
    <property type="nucleotide sequence ID" value="NZ_CP011367.1"/>
</dbReference>
<accession>A0A0G3G1A7</accession>
<dbReference type="KEGG" id="tvr:TVD_06430"/>
<dbReference type="PATRIC" id="fig|106634.4.peg.1315"/>